<proteinExistence type="predicted"/>
<evidence type="ECO:0000256" key="2">
    <source>
        <dbReference type="SAM" id="Phobius"/>
    </source>
</evidence>
<evidence type="ECO:0000313" key="3">
    <source>
        <dbReference type="EMBL" id="KKM80855.1"/>
    </source>
</evidence>
<accession>A0A0F9MW78</accession>
<protein>
    <submittedName>
        <fullName evidence="3">Uncharacterized protein</fullName>
    </submittedName>
</protein>
<evidence type="ECO:0000256" key="1">
    <source>
        <dbReference type="SAM" id="MobiDB-lite"/>
    </source>
</evidence>
<name>A0A0F9MW78_9ZZZZ</name>
<feature type="region of interest" description="Disordered" evidence="1">
    <location>
        <begin position="68"/>
        <end position="92"/>
    </location>
</feature>
<keyword evidence="2" id="KW-1133">Transmembrane helix</keyword>
<reference evidence="3" key="1">
    <citation type="journal article" date="2015" name="Nature">
        <title>Complex archaea that bridge the gap between prokaryotes and eukaryotes.</title>
        <authorList>
            <person name="Spang A."/>
            <person name="Saw J.H."/>
            <person name="Jorgensen S.L."/>
            <person name="Zaremba-Niedzwiedzka K."/>
            <person name="Martijn J."/>
            <person name="Lind A.E."/>
            <person name="van Eijk R."/>
            <person name="Schleper C."/>
            <person name="Guy L."/>
            <person name="Ettema T.J."/>
        </authorList>
    </citation>
    <scope>NUCLEOTIDE SEQUENCE</scope>
</reference>
<feature type="compositionally biased region" description="Basic and acidic residues" evidence="1">
    <location>
        <begin position="68"/>
        <end position="80"/>
    </location>
</feature>
<sequence length="92" mass="10060">MTTVLSIFGLCYLFAWCFVGLYLGFKHESHREALESSAKKGNLADTAKNILGILLIVGTILASKIKQTKAEPKNKKETKEPCAYSRGCSSCS</sequence>
<keyword evidence="2" id="KW-0812">Transmembrane</keyword>
<comment type="caution">
    <text evidence="3">The sequence shown here is derived from an EMBL/GenBank/DDBJ whole genome shotgun (WGS) entry which is preliminary data.</text>
</comment>
<gene>
    <name evidence="3" type="ORF">LCGC14_1335630</name>
</gene>
<keyword evidence="2" id="KW-0472">Membrane</keyword>
<dbReference type="EMBL" id="LAZR01008117">
    <property type="protein sequence ID" value="KKM80855.1"/>
    <property type="molecule type" value="Genomic_DNA"/>
</dbReference>
<dbReference type="AlphaFoldDB" id="A0A0F9MW78"/>
<feature type="transmembrane region" description="Helical" evidence="2">
    <location>
        <begin position="6"/>
        <end position="25"/>
    </location>
</feature>
<organism evidence="3">
    <name type="scientific">marine sediment metagenome</name>
    <dbReference type="NCBI Taxonomy" id="412755"/>
    <lineage>
        <taxon>unclassified sequences</taxon>
        <taxon>metagenomes</taxon>
        <taxon>ecological metagenomes</taxon>
    </lineage>
</organism>